<dbReference type="Pfam" id="PF13505">
    <property type="entry name" value="OMP_b-brl"/>
    <property type="match status" value="1"/>
</dbReference>
<dbReference type="RefSeq" id="WP_243550997.1">
    <property type="nucleotide sequence ID" value="NZ_CP094532.1"/>
</dbReference>
<dbReference type="Gene3D" id="2.40.160.20">
    <property type="match status" value="1"/>
</dbReference>
<sequence length="199" mass="20588">MKKLFLAGALALFGVMNAQTEKGSWVIGGSTTLGFNSVSTKYSGGGQSADGPTVSTITVTPSVGYFVIDKLAVGVDLGVTSITSKQGNTKDTVSSFTVMPTGTYYFRNAGNIIPYVGAGVGYGSVTQSGTYNNQSVSDSESGFAWKAKGGLVYLINQTVGIDLGVGYNQFTSKKNYSGVDVTTQVGTIGANLGFSLFLK</sequence>
<feature type="signal peptide" evidence="2">
    <location>
        <begin position="1"/>
        <end position="18"/>
    </location>
</feature>
<keyword evidence="1 2" id="KW-0732">Signal</keyword>
<evidence type="ECO:0000256" key="1">
    <source>
        <dbReference type="ARBA" id="ARBA00022729"/>
    </source>
</evidence>
<dbReference type="EMBL" id="CP094532">
    <property type="protein sequence ID" value="UOE42053.1"/>
    <property type="molecule type" value="Genomic_DNA"/>
</dbReference>
<feature type="chain" id="PRO_5046053674" evidence="2">
    <location>
        <begin position="19"/>
        <end position="199"/>
    </location>
</feature>
<evidence type="ECO:0000313" key="4">
    <source>
        <dbReference type="EMBL" id="UOE42053.1"/>
    </source>
</evidence>
<name>A0ABY4BS77_9FLAO</name>
<proteinExistence type="predicted"/>
<evidence type="ECO:0000313" key="5">
    <source>
        <dbReference type="Proteomes" id="UP000831460"/>
    </source>
</evidence>
<accession>A0ABY4BS77</accession>
<dbReference type="SUPFAM" id="SSF56925">
    <property type="entry name" value="OMPA-like"/>
    <property type="match status" value="1"/>
</dbReference>
<dbReference type="InterPro" id="IPR011250">
    <property type="entry name" value="OMP/PagP_B-barrel"/>
</dbReference>
<feature type="domain" description="Outer membrane protein beta-barrel" evidence="3">
    <location>
        <begin position="6"/>
        <end position="192"/>
    </location>
</feature>
<evidence type="ECO:0000259" key="3">
    <source>
        <dbReference type="Pfam" id="PF13505"/>
    </source>
</evidence>
<keyword evidence="5" id="KW-1185">Reference proteome</keyword>
<gene>
    <name evidence="4" type="ORF">MTP09_05305</name>
</gene>
<evidence type="ECO:0000256" key="2">
    <source>
        <dbReference type="SAM" id="SignalP"/>
    </source>
</evidence>
<protein>
    <submittedName>
        <fullName evidence="4">Porin family protein</fullName>
    </submittedName>
</protein>
<dbReference type="InterPro" id="IPR027385">
    <property type="entry name" value="Beta-barrel_OMP"/>
</dbReference>
<organism evidence="4 5">
    <name type="scientific">Chryseobacterium suipulveris</name>
    <dbReference type="NCBI Taxonomy" id="2929800"/>
    <lineage>
        <taxon>Bacteria</taxon>
        <taxon>Pseudomonadati</taxon>
        <taxon>Bacteroidota</taxon>
        <taxon>Flavobacteriia</taxon>
        <taxon>Flavobacteriales</taxon>
        <taxon>Weeksellaceae</taxon>
        <taxon>Chryseobacterium group</taxon>
        <taxon>Chryseobacterium</taxon>
    </lineage>
</organism>
<dbReference type="Proteomes" id="UP000831460">
    <property type="component" value="Chromosome"/>
</dbReference>
<reference evidence="4 5" key="1">
    <citation type="submission" date="2022-03" db="EMBL/GenBank/DDBJ databases">
        <title>Chryseobacterium sp. isolated from particulate matters in swine house.</title>
        <authorList>
            <person name="Won M."/>
            <person name="Kim S.-J."/>
            <person name="Kwon S.-W."/>
        </authorList>
    </citation>
    <scope>NUCLEOTIDE SEQUENCE [LARGE SCALE GENOMIC DNA]</scope>
    <source>
        <strain evidence="4 5">SC2-2</strain>
    </source>
</reference>